<comment type="caution">
    <text evidence="2">The sequence shown here is derived from an EMBL/GenBank/DDBJ whole genome shotgun (WGS) entry which is preliminary data.</text>
</comment>
<proteinExistence type="predicted"/>
<sequence length="227" mass="26082">MSKNKDFFDKPLFTLPSYLFWFLQGGAYFFITNILLVLFITATAINPDSFNLIILFISLIPLGPSLSALSASTSEILREKSISFSSYFFKSYKDNFVSSLKLWLIILFLLSLMFVDFQYFFLNMPKYGIHVVFEILAIYIALLILYAIPINSRFEMKTKDIFILSSYYIIKKLPITILKSAILVGSFYLVSKTTSLLIIVLPSIISFIFSFYDNTIFTDIECSQKTA</sequence>
<evidence type="ECO:0000256" key="1">
    <source>
        <dbReference type="SAM" id="Phobius"/>
    </source>
</evidence>
<dbReference type="EMBL" id="JACOOQ010000018">
    <property type="protein sequence ID" value="MBC5640833.1"/>
    <property type="molecule type" value="Genomic_DNA"/>
</dbReference>
<keyword evidence="1" id="KW-0812">Transmembrane</keyword>
<name>A0A8I0AF36_9CLOT</name>
<evidence type="ECO:0000313" key="2">
    <source>
        <dbReference type="EMBL" id="MBC5640833.1"/>
    </source>
</evidence>
<reference evidence="2" key="1">
    <citation type="submission" date="2020-08" db="EMBL/GenBank/DDBJ databases">
        <title>Genome public.</title>
        <authorList>
            <person name="Liu C."/>
            <person name="Sun Q."/>
        </authorList>
    </citation>
    <scope>NUCLEOTIDE SEQUENCE</scope>
    <source>
        <strain evidence="2">NSJ-42</strain>
    </source>
</reference>
<dbReference type="InterPro" id="IPR006938">
    <property type="entry name" value="DUF624"/>
</dbReference>
<evidence type="ECO:0000313" key="3">
    <source>
        <dbReference type="Proteomes" id="UP000662088"/>
    </source>
</evidence>
<keyword evidence="3" id="KW-1185">Reference proteome</keyword>
<feature type="transmembrane region" description="Helical" evidence="1">
    <location>
        <begin position="21"/>
        <end position="44"/>
    </location>
</feature>
<dbReference type="AlphaFoldDB" id="A0A8I0AF36"/>
<gene>
    <name evidence="2" type="ORF">H8R92_10450</name>
</gene>
<dbReference type="Pfam" id="PF04854">
    <property type="entry name" value="DUF624"/>
    <property type="match status" value="1"/>
</dbReference>
<feature type="transmembrane region" description="Helical" evidence="1">
    <location>
        <begin position="195"/>
        <end position="212"/>
    </location>
</feature>
<keyword evidence="1" id="KW-1133">Transmembrane helix</keyword>
<accession>A0A8I0AF36</accession>
<protein>
    <submittedName>
        <fullName evidence="2">DUF624 domain-containing protein</fullName>
    </submittedName>
</protein>
<feature type="transmembrane region" description="Helical" evidence="1">
    <location>
        <begin position="100"/>
        <end position="121"/>
    </location>
</feature>
<dbReference type="Proteomes" id="UP000662088">
    <property type="component" value="Unassembled WGS sequence"/>
</dbReference>
<feature type="transmembrane region" description="Helical" evidence="1">
    <location>
        <begin position="127"/>
        <end position="148"/>
    </location>
</feature>
<keyword evidence="1" id="KW-0472">Membrane</keyword>
<feature type="transmembrane region" description="Helical" evidence="1">
    <location>
        <begin position="50"/>
        <end position="71"/>
    </location>
</feature>
<organism evidence="2 3">
    <name type="scientific">Clostridium lentum</name>
    <dbReference type="NCBI Taxonomy" id="2763037"/>
    <lineage>
        <taxon>Bacteria</taxon>
        <taxon>Bacillati</taxon>
        <taxon>Bacillota</taxon>
        <taxon>Clostridia</taxon>
        <taxon>Eubacteriales</taxon>
        <taxon>Clostridiaceae</taxon>
        <taxon>Clostridium</taxon>
    </lineage>
</organism>
<feature type="transmembrane region" description="Helical" evidence="1">
    <location>
        <begin position="169"/>
        <end position="189"/>
    </location>
</feature>